<dbReference type="STRING" id="1414654.BFR47_11960"/>
<evidence type="ECO:0000313" key="2">
    <source>
        <dbReference type="Proteomes" id="UP000243073"/>
    </source>
</evidence>
<organism evidence="1 2">
    <name type="scientific">Oceanisphaera psychrotolerans</name>
    <dbReference type="NCBI Taxonomy" id="1414654"/>
    <lineage>
        <taxon>Bacteria</taxon>
        <taxon>Pseudomonadati</taxon>
        <taxon>Pseudomonadota</taxon>
        <taxon>Gammaproteobacteria</taxon>
        <taxon>Aeromonadales</taxon>
        <taxon>Aeromonadaceae</taxon>
        <taxon>Oceanisphaera</taxon>
    </lineage>
</organism>
<dbReference type="NCBIfam" id="NF040717">
    <property type="entry name" value="BcsR_only"/>
    <property type="match status" value="1"/>
</dbReference>
<evidence type="ECO:0008006" key="3">
    <source>
        <dbReference type="Google" id="ProtNLM"/>
    </source>
</evidence>
<dbReference type="OrthoDB" id="6636615at2"/>
<dbReference type="Pfam" id="PF10945">
    <property type="entry name" value="CBP_BcsR"/>
    <property type="match status" value="1"/>
</dbReference>
<reference evidence="1 2" key="1">
    <citation type="submission" date="2016-07" db="EMBL/GenBank/DDBJ databases">
        <title>Draft Genome Sequence of Oceanisphaera psychrotolerans, isolated from coastal sediment samples.</title>
        <authorList>
            <person name="Zhuo S."/>
            <person name="Ruan Z."/>
        </authorList>
    </citation>
    <scope>NUCLEOTIDE SEQUENCE [LARGE SCALE GENOMIC DNA]</scope>
    <source>
        <strain evidence="1 2">LAM-WHM-ZC</strain>
    </source>
</reference>
<sequence length="68" mass="7656">MTHKDNEYDGLRWAESTRDDLGALSRLVSLPELGYLNIGQQQQLAAIAERWPLLDELSLAPDGEDTCR</sequence>
<comment type="caution">
    <text evidence="1">The sequence shown here is derived from an EMBL/GenBank/DDBJ whole genome shotgun (WGS) entry which is preliminary data.</text>
</comment>
<dbReference type="Proteomes" id="UP000243073">
    <property type="component" value="Unassembled WGS sequence"/>
</dbReference>
<dbReference type="InterPro" id="IPR024487">
    <property type="entry name" value="CBP_BcsR"/>
</dbReference>
<protein>
    <recommendedName>
        <fullName evidence="3">Cellulose biosynthesis protein BcsR</fullName>
    </recommendedName>
</protein>
<evidence type="ECO:0000313" key="1">
    <source>
        <dbReference type="EMBL" id="OIN11920.1"/>
    </source>
</evidence>
<keyword evidence="2" id="KW-1185">Reference proteome</keyword>
<proteinExistence type="predicted"/>
<dbReference type="AlphaFoldDB" id="A0A1J4QF37"/>
<name>A0A1J4QF37_9GAMM</name>
<dbReference type="RefSeq" id="WP_071472246.1">
    <property type="nucleotide sequence ID" value="NZ_MDKE01000012.1"/>
</dbReference>
<dbReference type="EMBL" id="MDKE01000012">
    <property type="protein sequence ID" value="OIN11920.1"/>
    <property type="molecule type" value="Genomic_DNA"/>
</dbReference>
<accession>A0A1J4QF37</accession>
<gene>
    <name evidence="1" type="ORF">BFR47_11960</name>
</gene>